<feature type="region of interest" description="Disordered" evidence="2">
    <location>
        <begin position="348"/>
        <end position="368"/>
    </location>
</feature>
<dbReference type="Pfam" id="PF14903">
    <property type="entry name" value="WG_beta_rep"/>
    <property type="match status" value="2"/>
</dbReference>
<reference evidence="3 4" key="1">
    <citation type="submission" date="2018-12" db="EMBL/GenBank/DDBJ databases">
        <authorList>
            <person name="Feng G."/>
            <person name="Zhu H."/>
        </authorList>
    </citation>
    <scope>NUCLEOTIDE SEQUENCE [LARGE SCALE GENOMIC DNA]</scope>
    <source>
        <strain evidence="3 4">LMG 26000</strain>
    </source>
</reference>
<feature type="coiled-coil region" evidence="1">
    <location>
        <begin position="238"/>
        <end position="287"/>
    </location>
</feature>
<name>A0A428KIZ8_9BACT</name>
<sequence length="674" mass="73646">MLHTYLTAPFASPTRQQQFEAVAAALTAEPGTPFTLLLGNLSLAGAPAIDAVLLRPRSLTIVQLVPGGGELHIPDLRQDAWYLDGAVLELPDEALNPFVRFEQQRTSLARWLAEQLPPEAANLQFITGLVLFGAPVQFGPGVEARMAAVPSASTFHLLPDPSRFTRRLAQLATPEIDLTEAELEQLPALLGLDAESTASTATPPPGTANNLLRQKAGQLWRWLGAEDMADLDRTSTGYEIDLDARNREKEELENLRAQLQQDMQQQLRALEDRETEREQRIAQLQQQLTAAPVAPEAPDLQAQLAAEKREKQVLETSVQTYRTDLETRNQELGAKIQQLENLIERLANSPVTSPPSAPTAAASPLPPAMPLPSAGLPIATAAAAPAPDEAPSSSANESAQRAQFGRPASARQSLGGTWARWWPVAQRWVAQQQARIQQSPHLNRLPALPKWSGYVTGGTAALVLAVAVARCSRQDAPTTFEQQGRVGLLAANGDTLLPARYTSIGEFREGRSVVEQEGVFGFVQIDGQEVVKPAYDALYPYADGYARARVGGLYTFLTEQGEEFSTYYFAARNFTEGRAAVLDYRGWHYISGPEEPTDPVIFQEAYSFEQELARVKTKGQFTFISPDYLADTTAGTAPFGRYTSATDFDAQGRARVVQQGRTFFIDRTGAEVKE</sequence>
<evidence type="ECO:0000256" key="1">
    <source>
        <dbReference type="SAM" id="Coils"/>
    </source>
</evidence>
<dbReference type="Proteomes" id="UP000270291">
    <property type="component" value="Unassembled WGS sequence"/>
</dbReference>
<protein>
    <recommendedName>
        <fullName evidence="5">WG repeat-containing protein</fullName>
    </recommendedName>
</protein>
<comment type="caution">
    <text evidence="3">The sequence shown here is derived from an EMBL/GenBank/DDBJ whole genome shotgun (WGS) entry which is preliminary data.</text>
</comment>
<dbReference type="InterPro" id="IPR032774">
    <property type="entry name" value="WG_beta_rep"/>
</dbReference>
<accession>A0A428KIZ8</accession>
<evidence type="ECO:0000313" key="3">
    <source>
        <dbReference type="EMBL" id="RSK46348.1"/>
    </source>
</evidence>
<proteinExistence type="predicted"/>
<keyword evidence="4" id="KW-1185">Reference proteome</keyword>
<dbReference type="RefSeq" id="WP_125435853.1">
    <property type="nucleotide sequence ID" value="NZ_RWIU01000001.1"/>
</dbReference>
<evidence type="ECO:0000313" key="4">
    <source>
        <dbReference type="Proteomes" id="UP000270291"/>
    </source>
</evidence>
<feature type="region of interest" description="Disordered" evidence="2">
    <location>
        <begin position="383"/>
        <end position="409"/>
    </location>
</feature>
<feature type="compositionally biased region" description="Low complexity" evidence="2">
    <location>
        <begin position="383"/>
        <end position="399"/>
    </location>
</feature>
<dbReference type="PANTHER" id="PTHR37841:SF1">
    <property type="entry name" value="DUF3298 DOMAIN-CONTAINING PROTEIN"/>
    <property type="match status" value="1"/>
</dbReference>
<dbReference type="EMBL" id="RWIU01000001">
    <property type="protein sequence ID" value="RSK46348.1"/>
    <property type="molecule type" value="Genomic_DNA"/>
</dbReference>
<keyword evidence="1" id="KW-0175">Coiled coil</keyword>
<evidence type="ECO:0000256" key="2">
    <source>
        <dbReference type="SAM" id="MobiDB-lite"/>
    </source>
</evidence>
<gene>
    <name evidence="3" type="ORF">EI293_04040</name>
</gene>
<dbReference type="OrthoDB" id="859044at2"/>
<dbReference type="PANTHER" id="PTHR37841">
    <property type="entry name" value="GLR2918 PROTEIN"/>
    <property type="match status" value="1"/>
</dbReference>
<dbReference type="AlphaFoldDB" id="A0A428KIZ8"/>
<evidence type="ECO:0008006" key="5">
    <source>
        <dbReference type="Google" id="ProtNLM"/>
    </source>
</evidence>
<organism evidence="3 4">
    <name type="scientific">Hymenobacter perfusus</name>
    <dbReference type="NCBI Taxonomy" id="1236770"/>
    <lineage>
        <taxon>Bacteria</taxon>
        <taxon>Pseudomonadati</taxon>
        <taxon>Bacteroidota</taxon>
        <taxon>Cytophagia</taxon>
        <taxon>Cytophagales</taxon>
        <taxon>Hymenobacteraceae</taxon>
        <taxon>Hymenobacter</taxon>
    </lineage>
</organism>